<evidence type="ECO:0000256" key="1">
    <source>
        <dbReference type="SAM" id="MobiDB-lite"/>
    </source>
</evidence>
<keyword evidence="3" id="KW-1185">Reference proteome</keyword>
<reference evidence="2" key="1">
    <citation type="submission" date="2020-03" db="EMBL/GenBank/DDBJ databases">
        <authorList>
            <person name="Weist P."/>
        </authorList>
    </citation>
    <scope>NUCLEOTIDE SEQUENCE</scope>
</reference>
<dbReference type="EMBL" id="CADEAL010004264">
    <property type="protein sequence ID" value="CAB1455626.1"/>
    <property type="molecule type" value="Genomic_DNA"/>
</dbReference>
<feature type="region of interest" description="Disordered" evidence="1">
    <location>
        <begin position="40"/>
        <end position="71"/>
    </location>
</feature>
<dbReference type="Proteomes" id="UP001153269">
    <property type="component" value="Unassembled WGS sequence"/>
</dbReference>
<comment type="caution">
    <text evidence="2">The sequence shown here is derived from an EMBL/GenBank/DDBJ whole genome shotgun (WGS) entry which is preliminary data.</text>
</comment>
<dbReference type="AlphaFoldDB" id="A0A9N7Z9F9"/>
<proteinExistence type="predicted"/>
<protein>
    <submittedName>
        <fullName evidence="2">Uncharacterized protein</fullName>
    </submittedName>
</protein>
<sequence length="124" mass="13714">MELSTFYLRLWKELSLLSLPPEPPPLSSSQLLHCSSTAPPLLLQRTGPRSGHLCTGTREGQREETEPTRAPWEVRPGCVHVHEDLSPDSVPHSLIHTLQRLLCPREPSAPPAAMAQQSAELSHC</sequence>
<organism evidence="2 3">
    <name type="scientific">Pleuronectes platessa</name>
    <name type="common">European plaice</name>
    <dbReference type="NCBI Taxonomy" id="8262"/>
    <lineage>
        <taxon>Eukaryota</taxon>
        <taxon>Metazoa</taxon>
        <taxon>Chordata</taxon>
        <taxon>Craniata</taxon>
        <taxon>Vertebrata</taxon>
        <taxon>Euteleostomi</taxon>
        <taxon>Actinopterygii</taxon>
        <taxon>Neopterygii</taxon>
        <taxon>Teleostei</taxon>
        <taxon>Neoteleostei</taxon>
        <taxon>Acanthomorphata</taxon>
        <taxon>Carangaria</taxon>
        <taxon>Pleuronectiformes</taxon>
        <taxon>Pleuronectoidei</taxon>
        <taxon>Pleuronectidae</taxon>
        <taxon>Pleuronectes</taxon>
    </lineage>
</organism>
<evidence type="ECO:0000313" key="2">
    <source>
        <dbReference type="EMBL" id="CAB1455626.1"/>
    </source>
</evidence>
<evidence type="ECO:0000313" key="3">
    <source>
        <dbReference type="Proteomes" id="UP001153269"/>
    </source>
</evidence>
<name>A0A9N7Z9F9_PLEPL</name>
<accession>A0A9N7Z9F9</accession>
<gene>
    <name evidence="2" type="ORF">PLEPLA_LOCUS43407</name>
</gene>